<proteinExistence type="predicted"/>
<accession>A0A655A651</accession>
<dbReference type="Proteomes" id="UP000046680">
    <property type="component" value="Unassembled WGS sequence"/>
</dbReference>
<sequence>MHIVENIFSGKNGALRQTLPAGTMHRKNRHDNVQAEFVMQLPGAEHREIQRGPAHLGAVYTNQPGTRLWVPQ</sequence>
<name>A0A655A651_MYCTX</name>
<evidence type="ECO:0000313" key="1">
    <source>
        <dbReference type="EMBL" id="CFR70505.1"/>
    </source>
</evidence>
<evidence type="ECO:0000313" key="3">
    <source>
        <dbReference type="Proteomes" id="UP000046680"/>
    </source>
</evidence>
<dbReference type="AlphaFoldDB" id="A0A655A651"/>
<gene>
    <name evidence="1" type="ORF">ERS007657_00894</name>
    <name evidence="2" type="ORF">ERS027661_02370</name>
</gene>
<organism evidence="2 4">
    <name type="scientific">Mycobacterium tuberculosis</name>
    <dbReference type="NCBI Taxonomy" id="1773"/>
    <lineage>
        <taxon>Bacteria</taxon>
        <taxon>Bacillati</taxon>
        <taxon>Actinomycetota</taxon>
        <taxon>Actinomycetes</taxon>
        <taxon>Mycobacteriales</taxon>
        <taxon>Mycobacteriaceae</taxon>
        <taxon>Mycobacterium</taxon>
        <taxon>Mycobacterium tuberculosis complex</taxon>
    </lineage>
</organism>
<evidence type="ECO:0000313" key="2">
    <source>
        <dbReference type="EMBL" id="CKR94832.1"/>
    </source>
</evidence>
<protein>
    <submittedName>
        <fullName evidence="2">Uncharacterized protein</fullName>
    </submittedName>
</protein>
<evidence type="ECO:0000313" key="4">
    <source>
        <dbReference type="Proteomes" id="UP000049023"/>
    </source>
</evidence>
<reference evidence="3 4" key="1">
    <citation type="submission" date="2015-03" db="EMBL/GenBank/DDBJ databases">
        <authorList>
            <consortium name="Pathogen Informatics"/>
        </authorList>
    </citation>
    <scope>NUCLEOTIDE SEQUENCE [LARGE SCALE GENOMIC DNA]</scope>
    <source>
        <strain evidence="2 4">Bir 187</strain>
        <strain evidence="1 3">C09601061</strain>
    </source>
</reference>
<dbReference type="Proteomes" id="UP000049023">
    <property type="component" value="Unassembled WGS sequence"/>
</dbReference>
<dbReference type="EMBL" id="CNFU01000494">
    <property type="protein sequence ID" value="CKR94832.1"/>
    <property type="molecule type" value="Genomic_DNA"/>
</dbReference>
<dbReference type="EMBL" id="CGCX01000234">
    <property type="protein sequence ID" value="CFR70505.1"/>
    <property type="molecule type" value="Genomic_DNA"/>
</dbReference>